<sequence>MVVFISLSIHPPGNPYARDQKTNTRNLSPTRELHRLSFHNMSSWLYASILWSPELFFEPYNQV</sequence>
<proteinExistence type="predicted"/>
<reference evidence="1" key="1">
    <citation type="submission" date="2023-01" db="EMBL/GenBank/DDBJ databases">
        <authorList>
            <person name="Van Ghelder C."/>
            <person name="Rancurel C."/>
        </authorList>
    </citation>
    <scope>NUCLEOTIDE SEQUENCE</scope>
    <source>
        <strain evidence="1">CNCM I-4278</strain>
    </source>
</reference>
<name>A0A9W4U492_9PLEO</name>
<dbReference type="Proteomes" id="UP001152607">
    <property type="component" value="Unassembled WGS sequence"/>
</dbReference>
<organism evidence="1 2">
    <name type="scientific">Periconia digitata</name>
    <dbReference type="NCBI Taxonomy" id="1303443"/>
    <lineage>
        <taxon>Eukaryota</taxon>
        <taxon>Fungi</taxon>
        <taxon>Dikarya</taxon>
        <taxon>Ascomycota</taxon>
        <taxon>Pezizomycotina</taxon>
        <taxon>Dothideomycetes</taxon>
        <taxon>Pleosporomycetidae</taxon>
        <taxon>Pleosporales</taxon>
        <taxon>Massarineae</taxon>
        <taxon>Periconiaceae</taxon>
        <taxon>Periconia</taxon>
    </lineage>
</organism>
<protein>
    <submittedName>
        <fullName evidence="1">Uncharacterized protein</fullName>
    </submittedName>
</protein>
<gene>
    <name evidence="1" type="ORF">PDIGIT_LOCUS1097</name>
</gene>
<accession>A0A9W4U492</accession>
<dbReference type="AlphaFoldDB" id="A0A9W4U492"/>
<evidence type="ECO:0000313" key="2">
    <source>
        <dbReference type="Proteomes" id="UP001152607"/>
    </source>
</evidence>
<dbReference type="EMBL" id="CAOQHR010000001">
    <property type="protein sequence ID" value="CAI6254409.1"/>
    <property type="molecule type" value="Genomic_DNA"/>
</dbReference>
<evidence type="ECO:0000313" key="1">
    <source>
        <dbReference type="EMBL" id="CAI6254409.1"/>
    </source>
</evidence>
<keyword evidence="2" id="KW-1185">Reference proteome</keyword>
<comment type="caution">
    <text evidence="1">The sequence shown here is derived from an EMBL/GenBank/DDBJ whole genome shotgun (WGS) entry which is preliminary data.</text>
</comment>